<dbReference type="InterPro" id="IPR021730">
    <property type="entry name" value="YdbH"/>
</dbReference>
<dbReference type="EMBL" id="FSQW01000002">
    <property type="protein sequence ID" value="SIO03126.1"/>
    <property type="molecule type" value="Genomic_DNA"/>
</dbReference>
<keyword evidence="1" id="KW-1133">Transmembrane helix</keyword>
<dbReference type="STRING" id="1123272.SAMN02745824_2698"/>
<evidence type="ECO:0000313" key="2">
    <source>
        <dbReference type="EMBL" id="SIO03126.1"/>
    </source>
</evidence>
<keyword evidence="3" id="KW-1185">Reference proteome</keyword>
<feature type="transmembrane region" description="Helical" evidence="1">
    <location>
        <begin position="16"/>
        <end position="36"/>
    </location>
</feature>
<sequence>MEETPEPETGQPRSRLTIVLAALGVLLLFGFAILWFNRVDLADDYARQELERLDVEAAFEIDDIGFDKQIIRNLVLGDPENPDLTAELVEIGNSVSTDGAGVNWVRASGVKLFARYVNGKLSLGELEKFMDPDDDSPLALPDIWLGLDKAQMRIESDYGVVGLSLNGEGNLKDGFKGKLAAISREIDLGSCLISEPTLFADISISIGQPRMRGPLRLPDVKCDEAGFAAENMASRLNLRLGKDLASWEGSLGTIGGPLRQAGNSAQEIRSSLDFSGDMEQSKGVIKLTASGVAMPLGGAETAELDGLFTAEYGGDEITTSFRGDPVIRKARLSADMLRSINNGAGSLDGTPVGPVAGSIADAIRQAGGAMDIAGTVRFSSGNRGVRLTLNSLDVQSRSGAELTLDDPLLLDFTPDGLAILADGTVSLKGGGLPNSRLTLFDGSVSDGFAGQLQMASYTAEDARLTVPEMRFFPTGNGGTAIDGRILLSGPLADGRLTGLQVPINARIDRNGNYALFRKCVDVRFASLKLSTLEAGPTRATLCPDASTAIVRSGRSGPEVAARTTGLDLTARVGDSPLNLSGGRFGYTTRNGLMAQDVAIRFGVPGNVSKMEIGEFTMTLGESLTGRISGASGQVANVPLLLENIDGEWSYEGGAFKADTGLRVRDEEQVERFRPLISNDAKIIFANGMITATGILREPETQREITTVDMRHSLDNSTGAALLDVGWLTFDDELQPEMLTPLTLGIVANVQGTITGSGRINWDQSGDGVRSIGEFATRGLDLAAAFGPVTGLKGNIRFSDLLGLETEPGQTVRMAEVNPGVPAFNGVLSYRLLPDRKMEVEGGQWPFAGGMLYLEPTVFDLGEEAERRLEFTVVGVDAAQFLTKFEFENLSATGIFDGQLPMVFDQDGGRIVGGYLEARRGGGTLAYIGELTYEDMGTMANYAFNALKSIKYRNLTIGMEGAIDGEIITEVKFAGLQQGDDASRNFITKQLAQIPIEFNVRIQAPFMQLMSSAKAFYEPEILVGQNLPALLRAQEARARAAAKQLEDNDE</sequence>
<protein>
    <submittedName>
        <fullName evidence="2">Dicarboxylate transport</fullName>
    </submittedName>
</protein>
<dbReference type="Proteomes" id="UP000185192">
    <property type="component" value="Unassembled WGS sequence"/>
</dbReference>
<proteinExistence type="predicted"/>
<keyword evidence="1" id="KW-0472">Membrane</keyword>
<name>A0A1N6G6F2_9SPHN</name>
<dbReference type="Pfam" id="PF11739">
    <property type="entry name" value="YdbH-like"/>
    <property type="match status" value="1"/>
</dbReference>
<evidence type="ECO:0000256" key="1">
    <source>
        <dbReference type="SAM" id="Phobius"/>
    </source>
</evidence>
<dbReference type="AlphaFoldDB" id="A0A1N6G6F2"/>
<organism evidence="2 3">
    <name type="scientific">Parasphingorhabdus marina DSM 22363</name>
    <dbReference type="NCBI Taxonomy" id="1123272"/>
    <lineage>
        <taxon>Bacteria</taxon>
        <taxon>Pseudomonadati</taxon>
        <taxon>Pseudomonadota</taxon>
        <taxon>Alphaproteobacteria</taxon>
        <taxon>Sphingomonadales</taxon>
        <taxon>Sphingomonadaceae</taxon>
        <taxon>Parasphingorhabdus</taxon>
    </lineage>
</organism>
<reference evidence="3" key="1">
    <citation type="submission" date="2016-11" db="EMBL/GenBank/DDBJ databases">
        <authorList>
            <person name="Varghese N."/>
            <person name="Submissions S."/>
        </authorList>
    </citation>
    <scope>NUCLEOTIDE SEQUENCE [LARGE SCALE GENOMIC DNA]</scope>
    <source>
        <strain evidence="3">DSM 22363</strain>
    </source>
</reference>
<gene>
    <name evidence="2" type="ORF">SAMN02745824_2698</name>
</gene>
<evidence type="ECO:0000313" key="3">
    <source>
        <dbReference type="Proteomes" id="UP000185192"/>
    </source>
</evidence>
<accession>A0A1N6G6F2</accession>
<keyword evidence="1" id="KW-0812">Transmembrane</keyword>